<name>D7RJV5_9BACL</name>
<keyword evidence="2" id="KW-0645">Protease</keyword>
<accession>D7RJV5</accession>
<keyword evidence="2" id="KW-0378">Hydrolase</keyword>
<protein>
    <submittedName>
        <fullName evidence="2">Protease</fullName>
    </submittedName>
</protein>
<feature type="compositionally biased region" description="Polar residues" evidence="1">
    <location>
        <begin position="59"/>
        <end position="68"/>
    </location>
</feature>
<dbReference type="GO" id="GO:0008233">
    <property type="term" value="F:peptidase activity"/>
    <property type="evidence" value="ECO:0007669"/>
    <property type="project" value="UniProtKB-KW"/>
</dbReference>
<sequence length="375" mass="42308">MHPTRYRELNHKSSKKVAGVSANSRAPSIGLYGALVLIPAFETDKSSLGLGIDRPQQAKRPTTPTQIPNDLDCQNAENRHINPSTTIQRSQTLSATAVPIQSSASSNDVHRKFSTCFGSTMQTVASFYQKAQGPAWYIRKHRRLGQLNISHHTPCHSRRFGNVSLALTDVHSCSSIHDFRVGHDELTDVQLCLEIDPAKMSQPLPSLAILRSYSRRSFAKTSDRTIANPYSALGTYRSAFFMHKALLSATERSILRRYPVSAYNGQSCFSSLECIFGYSLQTVRRRKKSRWQLAALTYSHITMIEPLIPGILQSIMNEKNLQRMQQDDLLEGLCDPYVSFDVSQPFSDFRHVQYAESCETHSITRHHIKQIYSMN</sequence>
<dbReference type="EMBL" id="HM070242">
    <property type="protein sequence ID" value="ADH93590.1"/>
    <property type="molecule type" value="Genomic_DNA"/>
</dbReference>
<evidence type="ECO:0000256" key="1">
    <source>
        <dbReference type="SAM" id="MobiDB-lite"/>
    </source>
</evidence>
<dbReference type="AlphaFoldDB" id="D7RJV5"/>
<feature type="region of interest" description="Disordered" evidence="1">
    <location>
        <begin position="48"/>
        <end position="71"/>
    </location>
</feature>
<organism evidence="2">
    <name type="scientific">Geomicrobium sp. EMB2</name>
    <dbReference type="NCBI Taxonomy" id="767635"/>
    <lineage>
        <taxon>Bacteria</taxon>
        <taxon>Bacillati</taxon>
        <taxon>Bacillota</taxon>
        <taxon>Bacilli</taxon>
        <taxon>Bacillales</taxon>
        <taxon>Geomicrobium</taxon>
    </lineage>
</organism>
<dbReference type="GO" id="GO:0006508">
    <property type="term" value="P:proteolysis"/>
    <property type="evidence" value="ECO:0007669"/>
    <property type="project" value="UniProtKB-KW"/>
</dbReference>
<reference evidence="2" key="1">
    <citation type="submission" date="2010-04" db="EMBL/GenBank/DDBJ databases">
        <authorList>
            <person name="Karan R."/>
            <person name="Kapoor S."/>
            <person name="Khare S.K."/>
        </authorList>
    </citation>
    <scope>NUCLEOTIDE SEQUENCE</scope>
    <source>
        <strain evidence="2">EMB2</strain>
    </source>
</reference>
<evidence type="ECO:0000313" key="2">
    <source>
        <dbReference type="EMBL" id="ADH93590.1"/>
    </source>
</evidence>
<proteinExistence type="predicted"/>